<evidence type="ECO:0000313" key="2">
    <source>
        <dbReference type="EMBL" id="PWN89836.1"/>
    </source>
</evidence>
<name>A0A316YLA5_9BASI</name>
<feature type="region of interest" description="Disordered" evidence="1">
    <location>
        <begin position="1"/>
        <end position="114"/>
    </location>
</feature>
<dbReference type="Proteomes" id="UP000245768">
    <property type="component" value="Unassembled WGS sequence"/>
</dbReference>
<reference evidence="2 3" key="1">
    <citation type="journal article" date="2018" name="Mol. Biol. Evol.">
        <title>Broad Genomic Sampling Reveals a Smut Pathogenic Ancestry of the Fungal Clade Ustilaginomycotina.</title>
        <authorList>
            <person name="Kijpornyongpan T."/>
            <person name="Mondo S.J."/>
            <person name="Barry K."/>
            <person name="Sandor L."/>
            <person name="Lee J."/>
            <person name="Lipzen A."/>
            <person name="Pangilinan J."/>
            <person name="LaButti K."/>
            <person name="Hainaut M."/>
            <person name="Henrissat B."/>
            <person name="Grigoriev I.V."/>
            <person name="Spatafora J.W."/>
            <person name="Aime M.C."/>
        </authorList>
    </citation>
    <scope>NUCLEOTIDE SEQUENCE [LARGE SCALE GENOMIC DNA]</scope>
    <source>
        <strain evidence="2 3">MCA 4198</strain>
    </source>
</reference>
<organism evidence="2 3">
    <name type="scientific">Acaromyces ingoldii</name>
    <dbReference type="NCBI Taxonomy" id="215250"/>
    <lineage>
        <taxon>Eukaryota</taxon>
        <taxon>Fungi</taxon>
        <taxon>Dikarya</taxon>
        <taxon>Basidiomycota</taxon>
        <taxon>Ustilaginomycotina</taxon>
        <taxon>Exobasidiomycetes</taxon>
        <taxon>Exobasidiales</taxon>
        <taxon>Cryptobasidiaceae</taxon>
        <taxon>Acaromyces</taxon>
    </lineage>
</organism>
<protein>
    <submittedName>
        <fullName evidence="2">Uncharacterized protein</fullName>
    </submittedName>
</protein>
<dbReference type="RefSeq" id="XP_025377034.1">
    <property type="nucleotide sequence ID" value="XM_025523519.1"/>
</dbReference>
<sequence>MSNPAQGYKLSGLAEAGGGASGTTGENTNQTAFANPSKGPAEGPAQEVAGTLPQNFSLGPTKAESKGNADVRTVPQAHDVDEPANKPHFQAQANDSSKPVNSTQTDPADKDFIA</sequence>
<gene>
    <name evidence="2" type="ORF">FA10DRAFT_279145</name>
</gene>
<feature type="compositionally biased region" description="Polar residues" evidence="1">
    <location>
        <begin position="91"/>
        <end position="106"/>
    </location>
</feature>
<evidence type="ECO:0000256" key="1">
    <source>
        <dbReference type="SAM" id="MobiDB-lite"/>
    </source>
</evidence>
<keyword evidence="3" id="KW-1185">Reference proteome</keyword>
<dbReference type="InParanoid" id="A0A316YLA5"/>
<dbReference type="OrthoDB" id="3355804at2759"/>
<dbReference type="GeneID" id="37045435"/>
<dbReference type="AlphaFoldDB" id="A0A316YLA5"/>
<proteinExistence type="predicted"/>
<evidence type="ECO:0000313" key="3">
    <source>
        <dbReference type="Proteomes" id="UP000245768"/>
    </source>
</evidence>
<dbReference type="EMBL" id="KZ819636">
    <property type="protein sequence ID" value="PWN89836.1"/>
    <property type="molecule type" value="Genomic_DNA"/>
</dbReference>
<accession>A0A316YLA5</accession>